<dbReference type="PANTHER" id="PTHR22652:SF0">
    <property type="entry name" value="NUCLEOPORIN NUP43"/>
    <property type="match status" value="1"/>
</dbReference>
<dbReference type="GO" id="GO:0031080">
    <property type="term" value="C:nuclear pore outer ring"/>
    <property type="evidence" value="ECO:0007669"/>
    <property type="project" value="TreeGrafter"/>
</dbReference>
<evidence type="ECO:0000256" key="2">
    <source>
        <dbReference type="ARBA" id="ARBA00022574"/>
    </source>
</evidence>
<proteinExistence type="predicted"/>
<dbReference type="AlphaFoldDB" id="A0A8J4PV83"/>
<organism evidence="5 6">
    <name type="scientific">Polysphondylium violaceum</name>
    <dbReference type="NCBI Taxonomy" id="133409"/>
    <lineage>
        <taxon>Eukaryota</taxon>
        <taxon>Amoebozoa</taxon>
        <taxon>Evosea</taxon>
        <taxon>Eumycetozoa</taxon>
        <taxon>Dictyostelia</taxon>
        <taxon>Dictyosteliales</taxon>
        <taxon>Dictyosteliaceae</taxon>
        <taxon>Polysphondylium</taxon>
    </lineage>
</organism>
<keyword evidence="3" id="KW-0677">Repeat</keyword>
<dbReference type="Proteomes" id="UP000695562">
    <property type="component" value="Unassembled WGS sequence"/>
</dbReference>
<dbReference type="InterPro" id="IPR036322">
    <property type="entry name" value="WD40_repeat_dom_sf"/>
</dbReference>
<dbReference type="Gene3D" id="2.130.10.10">
    <property type="entry name" value="YVTN repeat-like/Quinoprotein amine dehydrogenase"/>
    <property type="match status" value="1"/>
</dbReference>
<dbReference type="Pfam" id="PF00400">
    <property type="entry name" value="WD40"/>
    <property type="match status" value="2"/>
</dbReference>
<dbReference type="InterPro" id="IPR001680">
    <property type="entry name" value="WD40_rpt"/>
</dbReference>
<keyword evidence="4" id="KW-0539">Nucleus</keyword>
<evidence type="ECO:0000256" key="4">
    <source>
        <dbReference type="ARBA" id="ARBA00023242"/>
    </source>
</evidence>
<name>A0A8J4PV83_9MYCE</name>
<dbReference type="OrthoDB" id="9890280at2759"/>
<dbReference type="EMBL" id="AJWJ01000158">
    <property type="protein sequence ID" value="KAF2074215.1"/>
    <property type="molecule type" value="Genomic_DNA"/>
</dbReference>
<evidence type="ECO:0000313" key="6">
    <source>
        <dbReference type="Proteomes" id="UP000695562"/>
    </source>
</evidence>
<keyword evidence="6" id="KW-1185">Reference proteome</keyword>
<dbReference type="PANTHER" id="PTHR22652">
    <property type="entry name" value="NUCLEOPORIN NUP43"/>
    <property type="match status" value="1"/>
</dbReference>
<sequence>MSTSSSIHYTTHKINKIRWYSKSFHNDLSLFVTGTNHSVISKNKISIWELESRSNSDEVKEISSMPVDGIVTELKMFEYNHKPMILSSTTEGKLSLFSIFNLPCKFEYVGYNKAANNNNNSDESMSNNDNNTFETCNLFKEKSWDNSNGINCFDTTLDYHNIATVGQDGALNILSLDSFKPIQTIKNIDGLYINTIKYTNKNELITSGENPLIKIWDTRVDSNTPVKSINSNLGSIHCLAVHPDQPHIIAAGGSNGQVYLFDTRNSFSIDQNKIHNSNVWELSFSKMNPNQLYSCSEDGTISLYDYSKDNSIMSTGNTFDIYNKESSHVMIPGGIGPIDSFDINNHNRLISSSSSQCLVVKSL</sequence>
<dbReference type="SUPFAM" id="SSF50978">
    <property type="entry name" value="WD40 repeat-like"/>
    <property type="match status" value="1"/>
</dbReference>
<evidence type="ECO:0008006" key="7">
    <source>
        <dbReference type="Google" id="ProtNLM"/>
    </source>
</evidence>
<gene>
    <name evidence="5" type="ORF">CYY_004461</name>
</gene>
<keyword evidence="2" id="KW-0853">WD repeat</keyword>
<comment type="caution">
    <text evidence="5">The sequence shown here is derived from an EMBL/GenBank/DDBJ whole genome shotgun (WGS) entry which is preliminary data.</text>
</comment>
<comment type="subcellular location">
    <subcellularLocation>
        <location evidence="1">Nucleus</location>
    </subcellularLocation>
</comment>
<reference evidence="5" key="1">
    <citation type="submission" date="2020-01" db="EMBL/GenBank/DDBJ databases">
        <title>Development of genomics and gene disruption for Polysphondylium violaceum indicates a role for the polyketide synthase stlB in stalk morphogenesis.</title>
        <authorList>
            <person name="Narita B."/>
            <person name="Kawabe Y."/>
            <person name="Kin K."/>
            <person name="Saito T."/>
            <person name="Gibbs R."/>
            <person name="Kuspa A."/>
            <person name="Muzny D."/>
            <person name="Queller D."/>
            <person name="Richards S."/>
            <person name="Strassman J."/>
            <person name="Sucgang R."/>
            <person name="Worley K."/>
            <person name="Schaap P."/>
        </authorList>
    </citation>
    <scope>NUCLEOTIDE SEQUENCE</scope>
    <source>
        <strain evidence="5">QSvi11</strain>
    </source>
</reference>
<protein>
    <recommendedName>
        <fullName evidence="7">WD40 repeat-containing protein</fullName>
    </recommendedName>
</protein>
<evidence type="ECO:0000256" key="3">
    <source>
        <dbReference type="ARBA" id="ARBA00022737"/>
    </source>
</evidence>
<evidence type="ECO:0000256" key="1">
    <source>
        <dbReference type="ARBA" id="ARBA00004123"/>
    </source>
</evidence>
<accession>A0A8J4PV83</accession>
<evidence type="ECO:0000313" key="5">
    <source>
        <dbReference type="EMBL" id="KAF2074215.1"/>
    </source>
</evidence>
<dbReference type="SMART" id="SM00320">
    <property type="entry name" value="WD40"/>
    <property type="match status" value="4"/>
</dbReference>
<dbReference type="InterPro" id="IPR015943">
    <property type="entry name" value="WD40/YVTN_repeat-like_dom_sf"/>
</dbReference>